<proteinExistence type="predicted"/>
<evidence type="ECO:0000313" key="3">
    <source>
        <dbReference type="Proteomes" id="UP000184111"/>
    </source>
</evidence>
<feature type="region of interest" description="Disordered" evidence="1">
    <location>
        <begin position="676"/>
        <end position="764"/>
    </location>
</feature>
<organism evidence="2 3">
    <name type="scientific">Actinacidiphila paucisporea</name>
    <dbReference type="NCBI Taxonomy" id="310782"/>
    <lineage>
        <taxon>Bacteria</taxon>
        <taxon>Bacillati</taxon>
        <taxon>Actinomycetota</taxon>
        <taxon>Actinomycetes</taxon>
        <taxon>Kitasatosporales</taxon>
        <taxon>Streptomycetaceae</taxon>
        <taxon>Actinacidiphila</taxon>
    </lineage>
</organism>
<dbReference type="OrthoDB" id="4194218at2"/>
<name>A0A1M7KMS2_9ACTN</name>
<accession>A0A1M7KMS2</accession>
<dbReference type="Gene3D" id="2.40.10.120">
    <property type="match status" value="1"/>
</dbReference>
<evidence type="ECO:0000256" key="1">
    <source>
        <dbReference type="SAM" id="MobiDB-lite"/>
    </source>
</evidence>
<dbReference type="Pfam" id="PF13365">
    <property type="entry name" value="Trypsin_2"/>
    <property type="match status" value="1"/>
</dbReference>
<evidence type="ECO:0000313" key="2">
    <source>
        <dbReference type="EMBL" id="SHM66700.1"/>
    </source>
</evidence>
<feature type="compositionally biased region" description="Pro residues" evidence="1">
    <location>
        <begin position="679"/>
        <end position="696"/>
    </location>
</feature>
<feature type="compositionally biased region" description="Low complexity" evidence="1">
    <location>
        <begin position="621"/>
        <end position="637"/>
    </location>
</feature>
<dbReference type="InterPro" id="IPR009003">
    <property type="entry name" value="Peptidase_S1_PA"/>
</dbReference>
<feature type="region of interest" description="Disordered" evidence="1">
    <location>
        <begin position="621"/>
        <end position="646"/>
    </location>
</feature>
<dbReference type="SUPFAM" id="SSF50494">
    <property type="entry name" value="Trypsin-like serine proteases"/>
    <property type="match status" value="1"/>
</dbReference>
<sequence>MAAAARGAAGSGPDDVLIRVCDLAGRPRGTGFLADGDGTMVTSHEAVDGLTRLVLHAPGGQLCLVEAAAITALPEQGLALVATEGLGVPPLPVAPGGPAHPERRIRVRLPQRTDGSVLGTATVTYTATDRFHLLEDVYELALDGGADLSRVPPQASGAPVVDALTGAVLGVVATALHAGHRAAGFALPLRPAGAPRALADLLARNAATVPGYGPHLNLAGALQLTATSVGAAAGSGEWREPVARPEVAGALRDFLAARDDGAPLVLGLVGEPGTGRSTELARLAARRARGALPAPTVWLRGAELRPADGGIKDAVERSLRTAARIVGAATTAEPLHASPDAVAGLARAAGRPLLIVLDAPEEMPPVLAHALPDWTAGTASWLRAGAARLVVACRPEFWDQAGRLLPADLLHGRPVALPQPLPPCVHVGDLDAAQAAVARERYGVPDGVLGSADAAHPLTLRLLSEVRAAVPGGADGQPTRAQVFAAHLDLVCLRIAVRLAAAAEPPVRGTGVRRLAARVAGHVHEAARRCLGPGQGELDREAFEELFPWRTGWASAVLTEGLLVPAGAGYRFAHEEAADWLQALHLDVGAALQALVHRWFAAPAAGPADAPVRLPFRPAARAGQAPAVPQAPAVAPPSGRSLPVPRHRAGPVVQALLMAPPADLTRHLAALAQALDHSTPPPTRCTPRKPAAPPPVDLDADTVPNPRTRRTAQLDPAPGGPDGAPGPWWPDAAPGAVRRGDPGDSGRPDIAAGAGGTARTEAPDAMPPWDADDGGWPDGVAVAGRPARPGPAERRGDALWWAAHLLREVLLRLPDATVCRAALRDLAARTAVRAVERGGFTPEGMGGLGDFGPSFWRRVRLPVAERLELLRLLLPADGPPGVPDRADRFLAGVAELLCESPAEVLPAVCGWFDDDRPLQAPPGLDMPRLTVASAAQALLHTHRRLAVDDLTEALVAAAHPGADEVLAALAEDEPSAVCRAVDRWAHDPRPDRHVAAAAYGPRAAPFVRSDADRELLRYAALAILARPADCTLHGAVLGMLVRDPVTRGRHLTAALDRFTAGDPRLPAGALAAALTTHPEPVLAAFQARLRAAETRGDDGDLLAEMAAVTEPALARRVAALVQDHLRHRPAGAAGVARFLDLRLEHGPAVRAVVLPLTTALLRDHPPEVRGTLAAVLAAPGSHLSRPLRQELLDAALETERDPDVLDALLAAAADGAARRPPPLTHDLVRRLALLLGRTPEGAARFDRRVVELAAATPDFSRLLLTWLTDTATWDPLLGPSARHRLARDRLARHR</sequence>
<dbReference type="InterPro" id="IPR027417">
    <property type="entry name" value="P-loop_NTPase"/>
</dbReference>
<evidence type="ECO:0008006" key="4">
    <source>
        <dbReference type="Google" id="ProtNLM"/>
    </source>
</evidence>
<dbReference type="RefSeq" id="WP_073500344.1">
    <property type="nucleotide sequence ID" value="NZ_FRBI01000013.1"/>
</dbReference>
<dbReference type="SUPFAM" id="SSF52540">
    <property type="entry name" value="P-loop containing nucleoside triphosphate hydrolases"/>
    <property type="match status" value="1"/>
</dbReference>
<dbReference type="EMBL" id="FRBI01000013">
    <property type="protein sequence ID" value="SHM66700.1"/>
    <property type="molecule type" value="Genomic_DNA"/>
</dbReference>
<feature type="compositionally biased region" description="Basic and acidic residues" evidence="1">
    <location>
        <begin position="738"/>
        <end position="747"/>
    </location>
</feature>
<dbReference type="STRING" id="310782.SAMN05216499_11334"/>
<protein>
    <recommendedName>
        <fullName evidence="4">Serine protease</fullName>
    </recommendedName>
</protein>
<feature type="compositionally biased region" description="Low complexity" evidence="1">
    <location>
        <begin position="725"/>
        <end position="736"/>
    </location>
</feature>
<reference evidence="2 3" key="1">
    <citation type="submission" date="2016-11" db="EMBL/GenBank/DDBJ databases">
        <authorList>
            <person name="Jaros S."/>
            <person name="Januszkiewicz K."/>
            <person name="Wedrychowicz H."/>
        </authorList>
    </citation>
    <scope>NUCLEOTIDE SEQUENCE [LARGE SCALE GENOMIC DNA]</scope>
    <source>
        <strain evidence="2 3">CGMCC 4.2025</strain>
    </source>
</reference>
<keyword evidence="3" id="KW-1185">Reference proteome</keyword>
<gene>
    <name evidence="2" type="ORF">SAMN05216499_11334</name>
</gene>
<dbReference type="Proteomes" id="UP000184111">
    <property type="component" value="Unassembled WGS sequence"/>
</dbReference>